<feature type="compositionally biased region" description="Polar residues" evidence="1">
    <location>
        <begin position="232"/>
        <end position="247"/>
    </location>
</feature>
<gene>
    <name evidence="2" type="ORF">T265_05967</name>
</gene>
<feature type="compositionally biased region" description="Polar residues" evidence="1">
    <location>
        <begin position="78"/>
        <end position="91"/>
    </location>
</feature>
<organism evidence="2 3">
    <name type="scientific">Opisthorchis viverrini</name>
    <name type="common">Southeast Asian liver fluke</name>
    <dbReference type="NCBI Taxonomy" id="6198"/>
    <lineage>
        <taxon>Eukaryota</taxon>
        <taxon>Metazoa</taxon>
        <taxon>Spiralia</taxon>
        <taxon>Lophotrochozoa</taxon>
        <taxon>Platyhelminthes</taxon>
        <taxon>Trematoda</taxon>
        <taxon>Digenea</taxon>
        <taxon>Opisthorchiida</taxon>
        <taxon>Opisthorchiata</taxon>
        <taxon>Opisthorchiidae</taxon>
        <taxon>Opisthorchis</taxon>
    </lineage>
</organism>
<feature type="region of interest" description="Disordered" evidence="1">
    <location>
        <begin position="270"/>
        <end position="337"/>
    </location>
</feature>
<feature type="compositionally biased region" description="Polar residues" evidence="1">
    <location>
        <begin position="9"/>
        <end position="31"/>
    </location>
</feature>
<feature type="region of interest" description="Disordered" evidence="1">
    <location>
        <begin position="232"/>
        <end position="256"/>
    </location>
</feature>
<name>A0A074ZIL2_OPIVI</name>
<feature type="compositionally biased region" description="Polar residues" evidence="1">
    <location>
        <begin position="309"/>
        <end position="331"/>
    </location>
</feature>
<dbReference type="GeneID" id="20320149"/>
<feature type="region of interest" description="Disordered" evidence="1">
    <location>
        <begin position="1122"/>
        <end position="1155"/>
    </location>
</feature>
<dbReference type="RefSeq" id="XP_009169383.1">
    <property type="nucleotide sequence ID" value="XM_009171119.1"/>
</dbReference>
<feature type="compositionally biased region" description="Basic and acidic residues" evidence="1">
    <location>
        <begin position="291"/>
        <end position="301"/>
    </location>
</feature>
<feature type="region of interest" description="Disordered" evidence="1">
    <location>
        <begin position="582"/>
        <end position="629"/>
    </location>
</feature>
<feature type="region of interest" description="Disordered" evidence="1">
    <location>
        <begin position="737"/>
        <end position="762"/>
    </location>
</feature>
<dbReference type="EMBL" id="KL596737">
    <property type="protein sequence ID" value="KER26831.1"/>
    <property type="molecule type" value="Genomic_DNA"/>
</dbReference>
<sequence>MWLNPQDFGVTQCNTQTNSSARVQSAPSDQQPMRAETGVHVFKQISVTGLTDSMRVDSWISVQTESKPQKRTGRQRPQKVSSASVTPSYRSDSSERQRPVPYESVEFFPKPAKSEHRARQKQLRNQPIYERLPSSLEKIRSLPSEPASREDIKSVDVKEDMGPVPVGTISKCDSSVQFRQKSLDDRPLSASVEGEPERHVVLNSGLGKRCSDTTCKCQKAAAVYQLQDGTYSSESQLPASPSKSAGQETVPEGQLFPHLRAILSDEYERTGTRPNLEPDSNVDAAQSNESSEPRATMHPEAVESPNLDLKNTPSKATDVQQNSQKLQTANINREGIPSLTTRQNVPLAMTSGTLEFTAVDVNNMVQFSSPHIQHYSSLPNDLRLALIKAFETMLRSHLGPKRLLRATWDCVIRLLITKYGVARGENFDSRMSPSAVQGGETVNTGTVGSDCTDPDNPSEVTNILGELYQEIFGSVPDSSKLTELMNNYITDLDPEHLKHLFQEQPIKVASEPTEQRLQDLEQTYQKVAQSRSSQLQPIQRSSPSIQLVFGRTYEEAARTGSAPPRTSWAYLISLNSGQVDCSPEPLHTEHHQKTQQLTPASSSKTKDFEVSELSTAHQPSLPVDRGSAFERSVDGKTRSEKTHSYPFLVPSTIPGAIQSMKEELTIYQSEAALNESEVIQSGSTSDNFRVAFAGAFDELLQSEHGWHCLFPAAAWKYISSCIIHRPSHPASEAQKGWTKHTADNSTPIAATTNSSRSSRTGPLRIMTFDPRAVFESAYEEVIHSWLDSSHLFLLTTWNYIMNFLAQRHPEIIEKMTENLRQTTSVSMVRNTGAPSDFPRCSHAGPETVERTHPNAPESIFSITQGDIRYLNGILGEWLNADVVPILLQTSSAPHGPIRCHTSVGLKNEQSQEVGGGSLLTVHSALECVWVDPKQETCLLITLSSSIEGIVSKQSKCCLITSARLEKYHEIDRTHKGLHYPTFATVTIQSTIVDRAELYINMECLTIEPSMYILMSVVLISPEHRLTLQTLAGSTQYLINISVNLSHSGVTVYLVSCASNVLEPLQSQGYLHIRPSRIPEDYVTRTVEISHVVSKLEDSGIQSHSAYSSSKRTARGHRCLIRNPPVTRSHSHSARLSRSSPTIQPPPYPPHKSSLGNQIRTYSAAIPNMQSTNSDLERVSRVVTWDWNRQFGQLGQWIPNCQEFGRVNMQDEYEIRRGAVPTQGSQPSVTINLGALAAGQHYDLEVGDITGFRIGIRAHGAPTSQTNATGEANMDGGNEPAMDTVNQRFGNENKPSKNCIPITRIFRRKSASHLR</sequence>
<feature type="region of interest" description="Disordered" evidence="1">
    <location>
        <begin position="1"/>
        <end position="35"/>
    </location>
</feature>
<feature type="region of interest" description="Disordered" evidence="1">
    <location>
        <begin position="61"/>
        <end position="155"/>
    </location>
</feature>
<evidence type="ECO:0000256" key="1">
    <source>
        <dbReference type="SAM" id="MobiDB-lite"/>
    </source>
</evidence>
<feature type="compositionally biased region" description="Polar residues" evidence="1">
    <location>
        <begin position="743"/>
        <end position="753"/>
    </location>
</feature>
<protein>
    <submittedName>
        <fullName evidence="2">Uncharacterized protein</fullName>
    </submittedName>
</protein>
<dbReference type="OrthoDB" id="6258032at2759"/>
<evidence type="ECO:0000313" key="2">
    <source>
        <dbReference type="EMBL" id="KER26831.1"/>
    </source>
</evidence>
<proteinExistence type="predicted"/>
<evidence type="ECO:0000313" key="3">
    <source>
        <dbReference type="Proteomes" id="UP000054324"/>
    </source>
</evidence>
<accession>A0A074ZIL2</accession>
<feature type="compositionally biased region" description="Polar residues" evidence="1">
    <location>
        <begin position="594"/>
        <end position="603"/>
    </location>
</feature>
<reference evidence="2 3" key="1">
    <citation type="submission" date="2013-11" db="EMBL/GenBank/DDBJ databases">
        <title>Opisthorchis viverrini - life in the bile duct.</title>
        <authorList>
            <person name="Young N.D."/>
            <person name="Nagarajan N."/>
            <person name="Lin S.J."/>
            <person name="Korhonen P.K."/>
            <person name="Jex A.R."/>
            <person name="Hall R.S."/>
            <person name="Safavi-Hemami H."/>
            <person name="Kaewkong W."/>
            <person name="Bertrand D."/>
            <person name="Gao S."/>
            <person name="Seet Q."/>
            <person name="Wongkham S."/>
            <person name="Teh B.T."/>
            <person name="Wongkham C."/>
            <person name="Intapan P.M."/>
            <person name="Maleewong W."/>
            <person name="Yang X."/>
            <person name="Hu M."/>
            <person name="Wang Z."/>
            <person name="Hofmann A."/>
            <person name="Sternberg P.W."/>
            <person name="Tan P."/>
            <person name="Wang J."/>
            <person name="Gasser R.B."/>
        </authorList>
    </citation>
    <scope>NUCLEOTIDE SEQUENCE [LARGE SCALE GENOMIC DNA]</scope>
</reference>
<dbReference type="Proteomes" id="UP000054324">
    <property type="component" value="Unassembled WGS sequence"/>
</dbReference>
<keyword evidence="3" id="KW-1185">Reference proteome</keyword>
<dbReference type="CTD" id="20320149"/>
<dbReference type="KEGG" id="ovi:T265_05967"/>